<keyword evidence="1" id="KW-0812">Transmembrane</keyword>
<accession>A0A2M6WQT5</accession>
<name>A0A2M6WQT5_9BACT</name>
<evidence type="ECO:0000256" key="1">
    <source>
        <dbReference type="SAM" id="Phobius"/>
    </source>
</evidence>
<gene>
    <name evidence="2" type="ORF">COT98_00765</name>
</gene>
<dbReference type="Proteomes" id="UP000228900">
    <property type="component" value="Unassembled WGS sequence"/>
</dbReference>
<keyword evidence="1" id="KW-0472">Membrane</keyword>
<dbReference type="EMBL" id="PFAQ01000016">
    <property type="protein sequence ID" value="PIT95177.1"/>
    <property type="molecule type" value="Genomic_DNA"/>
</dbReference>
<comment type="caution">
    <text evidence="2">The sequence shown here is derived from an EMBL/GenBank/DDBJ whole genome shotgun (WGS) entry which is preliminary data.</text>
</comment>
<feature type="transmembrane region" description="Helical" evidence="1">
    <location>
        <begin position="45"/>
        <end position="65"/>
    </location>
</feature>
<evidence type="ECO:0000313" key="3">
    <source>
        <dbReference type="Proteomes" id="UP000228900"/>
    </source>
</evidence>
<dbReference type="AlphaFoldDB" id="A0A2M6WQT5"/>
<sequence length="76" mass="8976">MSIVKIFDSLELVGALIFLFLLFVAPFLFIVSYRRAKLNDFSEKIIFIFLGLVLPYVFMYLYFVCRLFKNFSLMIG</sequence>
<protein>
    <submittedName>
        <fullName evidence="2">Uncharacterized protein</fullName>
    </submittedName>
</protein>
<proteinExistence type="predicted"/>
<feature type="transmembrane region" description="Helical" evidence="1">
    <location>
        <begin position="12"/>
        <end position="33"/>
    </location>
</feature>
<evidence type="ECO:0000313" key="2">
    <source>
        <dbReference type="EMBL" id="PIT95177.1"/>
    </source>
</evidence>
<reference evidence="3" key="1">
    <citation type="submission" date="2017-09" db="EMBL/GenBank/DDBJ databases">
        <title>Depth-based differentiation of microbial function through sediment-hosted aquifers and enrichment of novel symbionts in the deep terrestrial subsurface.</title>
        <authorList>
            <person name="Probst A.J."/>
            <person name="Ladd B."/>
            <person name="Jarett J.K."/>
            <person name="Geller-Mcgrath D.E."/>
            <person name="Sieber C.M.K."/>
            <person name="Emerson J.B."/>
            <person name="Anantharaman K."/>
            <person name="Thomas B.C."/>
            <person name="Malmstrom R."/>
            <person name="Stieglmeier M."/>
            <person name="Klingl A."/>
            <person name="Woyke T."/>
            <person name="Ryan C.M."/>
            <person name="Banfield J.F."/>
        </authorList>
    </citation>
    <scope>NUCLEOTIDE SEQUENCE [LARGE SCALE GENOMIC DNA]</scope>
</reference>
<organism evidence="2 3">
    <name type="scientific">Candidatus Falkowbacteria bacterium CG10_big_fil_rev_8_21_14_0_10_39_9</name>
    <dbReference type="NCBI Taxonomy" id="1974566"/>
    <lineage>
        <taxon>Bacteria</taxon>
        <taxon>Candidatus Falkowiibacteriota</taxon>
    </lineage>
</organism>
<keyword evidence="1" id="KW-1133">Transmembrane helix</keyword>